<reference evidence="1 2" key="1">
    <citation type="journal article" date="2018" name="Genome Biol. Evol.">
        <title>Multiple Roots of Fruiting Body Formation in Amoebozoa.</title>
        <authorList>
            <person name="Hillmann F."/>
            <person name="Forbes G."/>
            <person name="Novohradska S."/>
            <person name="Ferling I."/>
            <person name="Riege K."/>
            <person name="Groth M."/>
            <person name="Westermann M."/>
            <person name="Marz M."/>
            <person name="Spaller T."/>
            <person name="Winckler T."/>
            <person name="Schaap P."/>
            <person name="Glockner G."/>
        </authorList>
    </citation>
    <scope>NUCLEOTIDE SEQUENCE [LARGE SCALE GENOMIC DNA]</scope>
    <source>
        <strain evidence="1 2">Jena</strain>
    </source>
</reference>
<evidence type="ECO:0000313" key="2">
    <source>
        <dbReference type="Proteomes" id="UP000241769"/>
    </source>
</evidence>
<dbReference type="InParanoid" id="A0A2P6NN85"/>
<dbReference type="Proteomes" id="UP000241769">
    <property type="component" value="Unassembled WGS sequence"/>
</dbReference>
<dbReference type="AlphaFoldDB" id="A0A2P6NN85"/>
<organism evidence="1 2">
    <name type="scientific">Planoprotostelium fungivorum</name>
    <dbReference type="NCBI Taxonomy" id="1890364"/>
    <lineage>
        <taxon>Eukaryota</taxon>
        <taxon>Amoebozoa</taxon>
        <taxon>Evosea</taxon>
        <taxon>Variosea</taxon>
        <taxon>Cavosteliida</taxon>
        <taxon>Cavosteliaceae</taxon>
        <taxon>Planoprotostelium</taxon>
    </lineage>
</organism>
<accession>A0A2P6NN85</accession>
<evidence type="ECO:0000313" key="1">
    <source>
        <dbReference type="EMBL" id="PRP85409.1"/>
    </source>
</evidence>
<gene>
    <name evidence="1" type="ORF">PROFUN_06955</name>
</gene>
<dbReference type="OrthoDB" id="498371at2759"/>
<protein>
    <recommendedName>
        <fullName evidence="3">Ankyrin repeat protein</fullName>
    </recommendedName>
</protein>
<evidence type="ECO:0008006" key="3">
    <source>
        <dbReference type="Google" id="ProtNLM"/>
    </source>
</evidence>
<comment type="caution">
    <text evidence="1">The sequence shown here is derived from an EMBL/GenBank/DDBJ whole genome shotgun (WGS) entry which is preliminary data.</text>
</comment>
<proteinExistence type="predicted"/>
<name>A0A2P6NN85_9EUKA</name>
<sequence length="181" mass="20491">MADAMGGGRMSVITWLQENDITRTKVLMKYFVHSLDVFNWALHTVGIRDNGDEYLEALKTNGCTDCGLPTGALSNLMINHANCEAYQLALDHGYITIHTRIGILASKLDFTLIRWLHTKDLQLPMDFVCSRALKEDRLDILQWALERGFVLRRDQIGFDTSILSSDVMEWMADSGLACKHL</sequence>
<dbReference type="EMBL" id="MDYQ01000045">
    <property type="protein sequence ID" value="PRP85409.1"/>
    <property type="molecule type" value="Genomic_DNA"/>
</dbReference>
<keyword evidence="2" id="KW-1185">Reference proteome</keyword>